<comment type="caution">
    <text evidence="1">The sequence shown here is derived from an EMBL/GenBank/DDBJ whole genome shotgun (WGS) entry which is preliminary data.</text>
</comment>
<proteinExistence type="predicted"/>
<evidence type="ECO:0008006" key="2">
    <source>
        <dbReference type="Google" id="ProtNLM"/>
    </source>
</evidence>
<dbReference type="GO" id="GO:0042597">
    <property type="term" value="C:periplasmic space"/>
    <property type="evidence" value="ECO:0007669"/>
    <property type="project" value="InterPro"/>
</dbReference>
<dbReference type="AlphaFoldDB" id="A0A1J5SBG2"/>
<sequence>MNKALNKSVKMLLAGVAIAALSASVYAHGGEDCGYGGHGGMMGWDSAKMEKYHEQHLAKLHDKLKLTAQQETAWKKFAAQPPMMDGTNRPDPAEMAKLNAPQRLEKGLEHMKAMEAKMTDHLAVLKEFYAVLTPEQQKIFDDQMPHPGDRGHWRGK</sequence>
<protein>
    <recommendedName>
        <fullName evidence="2">Periplasmic protein</fullName>
    </recommendedName>
</protein>
<evidence type="ECO:0000313" key="1">
    <source>
        <dbReference type="EMBL" id="OIR05865.1"/>
    </source>
</evidence>
<organism evidence="1">
    <name type="scientific">mine drainage metagenome</name>
    <dbReference type="NCBI Taxonomy" id="410659"/>
    <lineage>
        <taxon>unclassified sequences</taxon>
        <taxon>metagenomes</taxon>
        <taxon>ecological metagenomes</taxon>
    </lineage>
</organism>
<dbReference type="EMBL" id="MLJW01000047">
    <property type="protein sequence ID" value="OIR05865.1"/>
    <property type="molecule type" value="Genomic_DNA"/>
</dbReference>
<reference evidence="1" key="1">
    <citation type="submission" date="2016-10" db="EMBL/GenBank/DDBJ databases">
        <title>Sequence of Gallionella enrichment culture.</title>
        <authorList>
            <person name="Poehlein A."/>
            <person name="Muehling M."/>
            <person name="Daniel R."/>
        </authorList>
    </citation>
    <scope>NUCLEOTIDE SEQUENCE</scope>
</reference>
<gene>
    <name evidence="1" type="ORF">GALL_119920</name>
</gene>
<dbReference type="InterPro" id="IPR012899">
    <property type="entry name" value="LTXXQ"/>
</dbReference>
<name>A0A1J5SBG2_9ZZZZ</name>
<accession>A0A1J5SBG2</accession>
<dbReference type="Pfam" id="PF07813">
    <property type="entry name" value="LTXXQ"/>
    <property type="match status" value="1"/>
</dbReference>